<evidence type="ECO:0000313" key="2">
    <source>
        <dbReference type="Proteomes" id="UP000219167"/>
    </source>
</evidence>
<reference evidence="1 2" key="1">
    <citation type="submission" date="2017-08" db="EMBL/GenBank/DDBJ databases">
        <authorList>
            <person name="de Groot N.N."/>
        </authorList>
    </citation>
    <scope>NUCLEOTIDE SEQUENCE [LARGE SCALE GENOMIC DNA]</scope>
    <source>
        <strain evidence="1 2">JC85</strain>
    </source>
</reference>
<dbReference type="AlphaFoldDB" id="A0A285U4J4"/>
<gene>
    <name evidence="1" type="ORF">SAMN05892877_103173</name>
</gene>
<name>A0A285U4J4_9HYPH</name>
<protein>
    <submittedName>
        <fullName evidence="1">Uncharacterized protein</fullName>
    </submittedName>
</protein>
<organism evidence="1 2">
    <name type="scientific">Rhizobium subbaraonis</name>
    <dbReference type="NCBI Taxonomy" id="908946"/>
    <lineage>
        <taxon>Bacteria</taxon>
        <taxon>Pseudomonadati</taxon>
        <taxon>Pseudomonadota</taxon>
        <taxon>Alphaproteobacteria</taxon>
        <taxon>Hyphomicrobiales</taxon>
        <taxon>Rhizobiaceae</taxon>
        <taxon>Rhizobium/Agrobacterium group</taxon>
        <taxon>Rhizobium</taxon>
    </lineage>
</organism>
<evidence type="ECO:0000313" key="1">
    <source>
        <dbReference type="EMBL" id="SOC36835.1"/>
    </source>
</evidence>
<accession>A0A285U4J4</accession>
<dbReference type="EMBL" id="OBQD01000003">
    <property type="protein sequence ID" value="SOC36835.1"/>
    <property type="molecule type" value="Genomic_DNA"/>
</dbReference>
<sequence>MNNEIHFGVCRRLLHLPSDATGKGKGKRSENCASCLKGSMLSSAETGLEMDQTFTQAPFFFEDCTQASTKTMPFSPSSTVG</sequence>
<proteinExistence type="predicted"/>
<dbReference type="Proteomes" id="UP000219167">
    <property type="component" value="Unassembled WGS sequence"/>
</dbReference>
<keyword evidence="2" id="KW-1185">Reference proteome</keyword>